<evidence type="ECO:0000313" key="1">
    <source>
        <dbReference type="EMBL" id="KAK7141396.1"/>
    </source>
</evidence>
<comment type="caution">
    <text evidence="1">The sequence shown here is derived from an EMBL/GenBank/DDBJ whole genome shotgun (WGS) entry which is preliminary data.</text>
</comment>
<name>A0AAN9CP76_9TELE</name>
<dbReference type="EMBL" id="JAYKXH010000016">
    <property type="protein sequence ID" value="KAK7141396.1"/>
    <property type="molecule type" value="Genomic_DNA"/>
</dbReference>
<organism evidence="1 2">
    <name type="scientific">Phoxinus phoxinus</name>
    <name type="common">Eurasian minnow</name>
    <dbReference type="NCBI Taxonomy" id="58324"/>
    <lineage>
        <taxon>Eukaryota</taxon>
        <taxon>Metazoa</taxon>
        <taxon>Chordata</taxon>
        <taxon>Craniata</taxon>
        <taxon>Vertebrata</taxon>
        <taxon>Euteleostomi</taxon>
        <taxon>Actinopterygii</taxon>
        <taxon>Neopterygii</taxon>
        <taxon>Teleostei</taxon>
        <taxon>Ostariophysi</taxon>
        <taxon>Cypriniformes</taxon>
        <taxon>Leuciscidae</taxon>
        <taxon>Phoxininae</taxon>
        <taxon>Phoxinus</taxon>
    </lineage>
</organism>
<dbReference type="Proteomes" id="UP001364617">
    <property type="component" value="Unassembled WGS sequence"/>
</dbReference>
<evidence type="ECO:0000313" key="2">
    <source>
        <dbReference type="Proteomes" id="UP001364617"/>
    </source>
</evidence>
<reference evidence="1 2" key="1">
    <citation type="submission" date="2024-02" db="EMBL/GenBank/DDBJ databases">
        <title>Chromosome-level genome assembly of the Eurasian Minnow (Phoxinus phoxinus).</title>
        <authorList>
            <person name="Oriowo T.O."/>
            <person name="Martin S."/>
            <person name="Stange M."/>
            <person name="Chrysostomakis Y."/>
            <person name="Brown T."/>
            <person name="Winkler S."/>
            <person name="Kukowka S."/>
            <person name="Myers E.W."/>
            <person name="Bohne A."/>
        </authorList>
    </citation>
    <scope>NUCLEOTIDE SEQUENCE [LARGE SCALE GENOMIC DNA]</scope>
    <source>
        <strain evidence="1">ZFMK-TIS-60720</strain>
        <tissue evidence="1">Whole Organism</tissue>
    </source>
</reference>
<protein>
    <submittedName>
        <fullName evidence="1">Uncharacterized protein</fullName>
    </submittedName>
</protein>
<sequence>MVQSSYQAKQAFLDLQPMAIYAEHNQDYSALGRLVLPTGVRPNHSPNEHIESCLLQMSPSRSRPTGTPCPLASPHTRVLAQHSTELL</sequence>
<dbReference type="AlphaFoldDB" id="A0AAN9CP76"/>
<keyword evidence="2" id="KW-1185">Reference proteome</keyword>
<gene>
    <name evidence="1" type="ORF">R3I93_015525</name>
</gene>
<accession>A0AAN9CP76</accession>
<proteinExistence type="predicted"/>